<evidence type="ECO:0000313" key="2">
    <source>
        <dbReference type="Proteomes" id="UP000824225"/>
    </source>
</evidence>
<dbReference type="Pfam" id="PF21983">
    <property type="entry name" value="NikA-like"/>
    <property type="match status" value="1"/>
</dbReference>
<reference evidence="1" key="2">
    <citation type="submission" date="2021-04" db="EMBL/GenBank/DDBJ databases">
        <authorList>
            <person name="Gilroy R."/>
        </authorList>
    </citation>
    <scope>NUCLEOTIDE SEQUENCE</scope>
    <source>
        <strain evidence="1">CHK186-16707</strain>
    </source>
</reference>
<accession>A0A9D2HFI0</accession>
<organism evidence="1 2">
    <name type="scientific">Candidatus Mailhella merdigallinarum</name>
    <dbReference type="NCBI Taxonomy" id="2838658"/>
    <lineage>
        <taxon>Bacteria</taxon>
        <taxon>Pseudomonadati</taxon>
        <taxon>Thermodesulfobacteriota</taxon>
        <taxon>Desulfovibrionia</taxon>
        <taxon>Desulfovibrionales</taxon>
        <taxon>Desulfovibrionaceae</taxon>
        <taxon>Mailhella</taxon>
    </lineage>
</organism>
<gene>
    <name evidence="1" type="ORF">H9962_08525</name>
</gene>
<dbReference type="AlphaFoldDB" id="A0A9D2HFI0"/>
<proteinExistence type="predicted"/>
<comment type="caution">
    <text evidence="1">The sequence shown here is derived from an EMBL/GenBank/DDBJ whole genome shotgun (WGS) entry which is preliminary data.</text>
</comment>
<dbReference type="EMBL" id="DXAN01000026">
    <property type="protein sequence ID" value="HJA09216.1"/>
    <property type="molecule type" value="Genomic_DNA"/>
</dbReference>
<name>A0A9D2HFI0_9BACT</name>
<reference evidence="1" key="1">
    <citation type="journal article" date="2021" name="PeerJ">
        <title>Extensive microbial diversity within the chicken gut microbiome revealed by metagenomics and culture.</title>
        <authorList>
            <person name="Gilroy R."/>
            <person name="Ravi A."/>
            <person name="Getino M."/>
            <person name="Pursley I."/>
            <person name="Horton D.L."/>
            <person name="Alikhan N.F."/>
            <person name="Baker D."/>
            <person name="Gharbi K."/>
            <person name="Hall N."/>
            <person name="Watson M."/>
            <person name="Adriaenssens E.M."/>
            <person name="Foster-Nyarko E."/>
            <person name="Jarju S."/>
            <person name="Secka A."/>
            <person name="Antonio M."/>
            <person name="Oren A."/>
            <person name="Chaudhuri R.R."/>
            <person name="La Ragione R."/>
            <person name="Hildebrand F."/>
            <person name="Pallen M.J."/>
        </authorList>
    </citation>
    <scope>NUCLEOTIDE SEQUENCE</scope>
    <source>
        <strain evidence="1">CHK186-16707</strain>
    </source>
</reference>
<protein>
    <submittedName>
        <fullName evidence="1">Conjugal transfer protein TraJ</fullName>
    </submittedName>
</protein>
<dbReference type="Proteomes" id="UP000824225">
    <property type="component" value="Unassembled WGS sequence"/>
</dbReference>
<dbReference type="InterPro" id="IPR053842">
    <property type="entry name" value="NikA-like"/>
</dbReference>
<evidence type="ECO:0000313" key="1">
    <source>
        <dbReference type="EMBL" id="HJA09216.1"/>
    </source>
</evidence>
<sequence>MPPKIRVQICLRTEEEFNLIRQKAAQVRLSMSAYARNLCLGYEPKSVAKAQAIRELIKVNADMGRVGGLLKLWLSEPDRNQARVRRLLQELEQAKEVLVEKINSL</sequence>